<evidence type="ECO:0000256" key="1">
    <source>
        <dbReference type="SAM" id="Phobius"/>
    </source>
</evidence>
<feature type="transmembrane region" description="Helical" evidence="1">
    <location>
        <begin position="12"/>
        <end position="34"/>
    </location>
</feature>
<dbReference type="EMBL" id="JBHRWN010000002">
    <property type="protein sequence ID" value="MFC3478321.1"/>
    <property type="molecule type" value="Genomic_DNA"/>
</dbReference>
<accession>A0ABD5NGN6</accession>
<comment type="caution">
    <text evidence="2">The sequence shown here is derived from an EMBL/GenBank/DDBJ whole genome shotgun (WGS) entry which is preliminary data.</text>
</comment>
<keyword evidence="1" id="KW-0472">Membrane</keyword>
<dbReference type="RefSeq" id="WP_232570566.1">
    <property type="nucleotide sequence ID" value="NZ_CP089466.1"/>
</dbReference>
<dbReference type="Pfam" id="PF23928">
    <property type="entry name" value="DUF7266"/>
    <property type="match status" value="1"/>
</dbReference>
<protein>
    <submittedName>
        <fullName evidence="2">Uncharacterized protein</fullName>
    </submittedName>
</protein>
<organism evidence="2 3">
    <name type="scientific">Halobacterium litoreum</name>
    <dbReference type="NCBI Taxonomy" id="2039234"/>
    <lineage>
        <taxon>Archaea</taxon>
        <taxon>Methanobacteriati</taxon>
        <taxon>Methanobacteriota</taxon>
        <taxon>Stenosarchaea group</taxon>
        <taxon>Halobacteria</taxon>
        <taxon>Halobacteriales</taxon>
        <taxon>Halobacteriaceae</taxon>
        <taxon>Halobacterium</taxon>
    </lineage>
</organism>
<keyword evidence="3" id="KW-1185">Reference proteome</keyword>
<proteinExistence type="predicted"/>
<dbReference type="Proteomes" id="UP001595660">
    <property type="component" value="Unassembled WGS sequence"/>
</dbReference>
<reference evidence="2 3" key="1">
    <citation type="journal article" date="2019" name="Int. J. Syst. Evol. Microbiol.">
        <title>The Global Catalogue of Microorganisms (GCM) 10K type strain sequencing project: providing services to taxonomists for standard genome sequencing and annotation.</title>
        <authorList>
            <consortium name="The Broad Institute Genomics Platform"/>
            <consortium name="The Broad Institute Genome Sequencing Center for Infectious Disease"/>
            <person name="Wu L."/>
            <person name="Ma J."/>
        </authorList>
    </citation>
    <scope>NUCLEOTIDE SEQUENCE [LARGE SCALE GENOMIC DNA]</scope>
    <source>
        <strain evidence="2 3">CGMCC 1.12562</strain>
    </source>
</reference>
<dbReference type="InterPro" id="IPR055690">
    <property type="entry name" value="DUF7266"/>
</dbReference>
<name>A0ABD5NGN6_9EURY</name>
<keyword evidence="1" id="KW-1133">Transmembrane helix</keyword>
<dbReference type="AlphaFoldDB" id="A0ABD5NGN6"/>
<keyword evidence="1" id="KW-0812">Transmembrane</keyword>
<sequence>MSRTRSRGVAPAVGKALEAGIVVLFVAGLTTTLFGGVVPDAQNAAAGEVGERALQHAAASVEDAVPAVGANATVERRIELPKTIRRQGYRVAAENGSLALVHDHPSVDGRTPLALPERVREVRGNLTPPDAVVRVEPRPGSGLVVLLGEGDG</sequence>
<evidence type="ECO:0000313" key="3">
    <source>
        <dbReference type="Proteomes" id="UP001595660"/>
    </source>
</evidence>
<dbReference type="GeneID" id="69118671"/>
<gene>
    <name evidence="2" type="ORF">ACFOKC_11380</name>
</gene>
<evidence type="ECO:0000313" key="2">
    <source>
        <dbReference type="EMBL" id="MFC3478321.1"/>
    </source>
</evidence>